<dbReference type="OrthoDB" id="9983241at2759"/>
<sequence length="400" mass="45189">MKTVLSFLVVALVSLPGSLARVGTSHVADEDDHHPRGLERALDDAITYLNPSTIDYNREGKKINPSKGGDLFDGYPDFPHSSIGFLWQDDDDATIKWRPQGISGFEYDGKEYLLVSWYGKKKKRRFDYRNRGFRVSFVDITDMDRIKYRHILFVDEDGETYEDCHAGGLAFKDGVLHIPDSRGSNDQILTFPIDAIEEVDADSYYNYRYVIRATGSYTMPINPSFLGYDPIDDQFLVGSFLQNTDDNKGKAKSLGWYSEDSTEDVSVCADFFWEMQGAAKTNIEGVDVLIVSASYGRSKESRLFLVNFDECSEEDAPMDDEMKRKKIMYPPGMEDVHVSPTSEYVWFLTEFGKKERLPFTPGAKNRRVTFAIKKSKIVDLLGVEADSSDSSDSSDSGEGE</sequence>
<accession>A0A9N8HZW5</accession>
<dbReference type="AlphaFoldDB" id="A0A9N8HZW5"/>
<feature type="signal peptide" evidence="1">
    <location>
        <begin position="1"/>
        <end position="20"/>
    </location>
</feature>
<feature type="chain" id="PRO_5040379106" evidence="1">
    <location>
        <begin position="21"/>
        <end position="400"/>
    </location>
</feature>
<organism evidence="2 3">
    <name type="scientific">Seminavis robusta</name>
    <dbReference type="NCBI Taxonomy" id="568900"/>
    <lineage>
        <taxon>Eukaryota</taxon>
        <taxon>Sar</taxon>
        <taxon>Stramenopiles</taxon>
        <taxon>Ochrophyta</taxon>
        <taxon>Bacillariophyta</taxon>
        <taxon>Bacillariophyceae</taxon>
        <taxon>Bacillariophycidae</taxon>
        <taxon>Naviculales</taxon>
        <taxon>Naviculaceae</taxon>
        <taxon>Seminavis</taxon>
    </lineage>
</organism>
<reference evidence="2" key="1">
    <citation type="submission" date="2020-06" db="EMBL/GenBank/DDBJ databases">
        <authorList>
            <consortium name="Plant Systems Biology data submission"/>
        </authorList>
    </citation>
    <scope>NUCLEOTIDE SEQUENCE</scope>
    <source>
        <strain evidence="2">D6</strain>
    </source>
</reference>
<protein>
    <submittedName>
        <fullName evidence="2">Inherit from bactNOG: secreted protein</fullName>
    </submittedName>
</protein>
<name>A0A9N8HZW5_9STRA</name>
<gene>
    <name evidence="2" type="ORF">SEMRO_4260_G353560.1</name>
</gene>
<dbReference type="Proteomes" id="UP001153069">
    <property type="component" value="Unassembled WGS sequence"/>
</dbReference>
<keyword evidence="3" id="KW-1185">Reference proteome</keyword>
<comment type="caution">
    <text evidence="2">The sequence shown here is derived from an EMBL/GenBank/DDBJ whole genome shotgun (WGS) entry which is preliminary data.</text>
</comment>
<evidence type="ECO:0000313" key="3">
    <source>
        <dbReference type="Proteomes" id="UP001153069"/>
    </source>
</evidence>
<evidence type="ECO:0000313" key="2">
    <source>
        <dbReference type="EMBL" id="CAB9531912.1"/>
    </source>
</evidence>
<evidence type="ECO:0000256" key="1">
    <source>
        <dbReference type="SAM" id="SignalP"/>
    </source>
</evidence>
<dbReference type="EMBL" id="CAICTM010004258">
    <property type="protein sequence ID" value="CAB9531912.1"/>
    <property type="molecule type" value="Genomic_DNA"/>
</dbReference>
<proteinExistence type="predicted"/>
<keyword evidence="1" id="KW-0732">Signal</keyword>